<dbReference type="InterPro" id="IPR036259">
    <property type="entry name" value="MFS_trans_sf"/>
</dbReference>
<comment type="subcellular location">
    <subcellularLocation>
        <location evidence="1">Membrane</location>
        <topology evidence="1">Multi-pass membrane protein</topology>
    </subcellularLocation>
</comment>
<evidence type="ECO:0000256" key="6">
    <source>
        <dbReference type="SAM" id="Phobius"/>
    </source>
</evidence>
<evidence type="ECO:0000256" key="1">
    <source>
        <dbReference type="ARBA" id="ARBA00004141"/>
    </source>
</evidence>
<feature type="transmembrane region" description="Helical" evidence="6">
    <location>
        <begin position="54"/>
        <end position="75"/>
    </location>
</feature>
<dbReference type="Gene3D" id="1.20.1720.10">
    <property type="entry name" value="Multidrug resistance protein D"/>
    <property type="match status" value="1"/>
</dbReference>
<feature type="transmembrane region" description="Helical" evidence="6">
    <location>
        <begin position="301"/>
        <end position="320"/>
    </location>
</feature>
<dbReference type="PANTHER" id="PTHR23502:SF51">
    <property type="entry name" value="QUINIDINE RESISTANCE PROTEIN 1-RELATED"/>
    <property type="match status" value="1"/>
</dbReference>
<protein>
    <recommendedName>
        <fullName evidence="9">Major facilitator superfamily (MFS) profile domain-containing protein</fullName>
    </recommendedName>
</protein>
<feature type="transmembrane region" description="Helical" evidence="6">
    <location>
        <begin position="364"/>
        <end position="385"/>
    </location>
</feature>
<evidence type="ECO:0000256" key="3">
    <source>
        <dbReference type="ARBA" id="ARBA00022692"/>
    </source>
</evidence>
<evidence type="ECO:0000313" key="8">
    <source>
        <dbReference type="Proteomes" id="UP000194127"/>
    </source>
</evidence>
<keyword evidence="8" id="KW-1185">Reference proteome</keyword>
<dbReference type="RefSeq" id="XP_024333876.1">
    <property type="nucleotide sequence ID" value="XM_024479927.1"/>
</dbReference>
<evidence type="ECO:0008006" key="9">
    <source>
        <dbReference type="Google" id="ProtNLM"/>
    </source>
</evidence>
<evidence type="ECO:0000256" key="2">
    <source>
        <dbReference type="ARBA" id="ARBA00022448"/>
    </source>
</evidence>
<dbReference type="STRING" id="670580.A0A1X6MLN0"/>
<dbReference type="AlphaFoldDB" id="A0A1X6MLN0"/>
<feature type="transmembrane region" description="Helical" evidence="6">
    <location>
        <begin position="194"/>
        <end position="217"/>
    </location>
</feature>
<keyword evidence="5 6" id="KW-0472">Membrane</keyword>
<dbReference type="EMBL" id="KZ110609">
    <property type="protein sequence ID" value="OSX57082.1"/>
    <property type="molecule type" value="Genomic_DNA"/>
</dbReference>
<feature type="transmembrane region" description="Helical" evidence="6">
    <location>
        <begin position="237"/>
        <end position="259"/>
    </location>
</feature>
<reference evidence="7 8" key="1">
    <citation type="submission" date="2017-04" db="EMBL/GenBank/DDBJ databases">
        <title>Genome Sequence of the Model Brown-Rot Fungus Postia placenta SB12.</title>
        <authorList>
            <consortium name="DOE Joint Genome Institute"/>
            <person name="Gaskell J."/>
            <person name="Kersten P."/>
            <person name="Larrondo L.F."/>
            <person name="Canessa P."/>
            <person name="Martinez D."/>
            <person name="Hibbett D."/>
            <person name="Schmoll M."/>
            <person name="Kubicek C.P."/>
            <person name="Martinez A.T."/>
            <person name="Yadav J."/>
            <person name="Master E."/>
            <person name="Magnuson J.K."/>
            <person name="James T."/>
            <person name="Yaver D."/>
            <person name="Berka R."/>
            <person name="Labutti K."/>
            <person name="Lipzen A."/>
            <person name="Aerts A."/>
            <person name="Barry K."/>
            <person name="Henrissat B."/>
            <person name="Blanchette R."/>
            <person name="Grigoriev I."/>
            <person name="Cullen D."/>
        </authorList>
    </citation>
    <scope>NUCLEOTIDE SEQUENCE [LARGE SCALE GENOMIC DNA]</scope>
    <source>
        <strain evidence="7 8">MAD-698-R-SB12</strain>
    </source>
</reference>
<dbReference type="Proteomes" id="UP000194127">
    <property type="component" value="Unassembled WGS sequence"/>
</dbReference>
<dbReference type="Gene3D" id="1.20.1250.20">
    <property type="entry name" value="MFS general substrate transporter like domains"/>
    <property type="match status" value="1"/>
</dbReference>
<dbReference type="GO" id="GO:0005886">
    <property type="term" value="C:plasma membrane"/>
    <property type="evidence" value="ECO:0007669"/>
    <property type="project" value="TreeGrafter"/>
</dbReference>
<evidence type="ECO:0000256" key="5">
    <source>
        <dbReference type="ARBA" id="ARBA00023136"/>
    </source>
</evidence>
<proteinExistence type="predicted"/>
<accession>A0A1X6MLN0</accession>
<dbReference type="PANTHER" id="PTHR23502">
    <property type="entry name" value="MAJOR FACILITATOR SUPERFAMILY"/>
    <property type="match status" value="1"/>
</dbReference>
<keyword evidence="2" id="KW-0813">Transport</keyword>
<keyword evidence="4 6" id="KW-1133">Transmembrane helix</keyword>
<organism evidence="7 8">
    <name type="scientific">Postia placenta MAD-698-R-SB12</name>
    <dbReference type="NCBI Taxonomy" id="670580"/>
    <lineage>
        <taxon>Eukaryota</taxon>
        <taxon>Fungi</taxon>
        <taxon>Dikarya</taxon>
        <taxon>Basidiomycota</taxon>
        <taxon>Agaricomycotina</taxon>
        <taxon>Agaricomycetes</taxon>
        <taxon>Polyporales</taxon>
        <taxon>Adustoporiaceae</taxon>
        <taxon>Rhodonia</taxon>
    </lineage>
</organism>
<keyword evidence="3 6" id="KW-0812">Transmembrane</keyword>
<gene>
    <name evidence="7" type="ORF">POSPLADRAFT_1050156</name>
</gene>
<evidence type="ECO:0000313" key="7">
    <source>
        <dbReference type="EMBL" id="OSX57082.1"/>
    </source>
</evidence>
<dbReference type="OrthoDB" id="440553at2759"/>
<dbReference type="GO" id="GO:0022857">
    <property type="term" value="F:transmembrane transporter activity"/>
    <property type="evidence" value="ECO:0007669"/>
    <property type="project" value="TreeGrafter"/>
</dbReference>
<dbReference type="SUPFAM" id="SSF103473">
    <property type="entry name" value="MFS general substrate transporter"/>
    <property type="match status" value="1"/>
</dbReference>
<evidence type="ECO:0000256" key="4">
    <source>
        <dbReference type="ARBA" id="ARBA00022989"/>
    </source>
</evidence>
<name>A0A1X6MLN0_9APHY</name>
<feature type="transmembrane region" description="Helical" evidence="6">
    <location>
        <begin position="326"/>
        <end position="352"/>
    </location>
</feature>
<sequence length="475" mass="51925">MSSPRTSHPPQSTLLEPQDNLNDRGVLAADIPYEQNPPETVERPYSVYTTGEKWFIVMMSGLAAMFSTFTANIYFPAIPTIATAFHKSTEDINLTVTVYMVVQGVYVSRPLGPPALSHLVGPCLGPVLGGLLSQGLGWRLMPETLRAFVGDGSIPPPRFYSPLIPILGRSRPRSYSVDASTRPPPTRFRNPLRLFLYPDITFLLIFTSVVYAVFYGVNTSISTLFATTYPYLSETEIGLCFLAIGGGMLVGGLVNGKLVDMQYRRVQRRLALAAQKEKDPEKSNNMTKEDNFPIVRTRLQLMPIYVAVFIATCACYGWTLDKRATIAAPLILQFILGWVTVSTMNITQTILVDLAPGQGASVTACYNLVRCGLGAALVSVIDIIIDRLGVGWTYTVALWTTLESATHSTTSGYGEYAVVDTSGLCYSIALSLVFYGLFQSLRVPIVGGILILMNRCAGKGNIIHQAKRASMWGDS</sequence>
<dbReference type="GeneID" id="36324877"/>